<dbReference type="CDD" id="cd01107">
    <property type="entry name" value="HTH_BmrR"/>
    <property type="match status" value="1"/>
</dbReference>
<dbReference type="PROSITE" id="PS00552">
    <property type="entry name" value="HTH_MERR_1"/>
    <property type="match status" value="1"/>
</dbReference>
<name>A0ABV3SZH1_9ACTN</name>
<feature type="domain" description="PPM-type phosphatase" evidence="4">
    <location>
        <begin position="130"/>
        <end position="346"/>
    </location>
</feature>
<dbReference type="Pfam" id="PF13411">
    <property type="entry name" value="MerR_1"/>
    <property type="match status" value="1"/>
</dbReference>
<dbReference type="PANTHER" id="PTHR30204">
    <property type="entry name" value="REDOX-CYCLING DRUG-SENSING TRANSCRIPTIONAL ACTIVATOR SOXR"/>
    <property type="match status" value="1"/>
</dbReference>
<feature type="region of interest" description="Disordered" evidence="2">
    <location>
        <begin position="245"/>
        <end position="269"/>
    </location>
</feature>
<proteinExistence type="predicted"/>
<gene>
    <name evidence="5" type="ORF">AB3X52_09995</name>
</gene>
<dbReference type="InterPro" id="IPR047057">
    <property type="entry name" value="MerR_fam"/>
</dbReference>
<dbReference type="EMBL" id="JBFPJR010000014">
    <property type="protein sequence ID" value="MEX0427950.1"/>
    <property type="molecule type" value="Genomic_DNA"/>
</dbReference>
<organism evidence="5 6">
    <name type="scientific">Nocardioides eburneus</name>
    <dbReference type="NCBI Taxonomy" id="3231482"/>
    <lineage>
        <taxon>Bacteria</taxon>
        <taxon>Bacillati</taxon>
        <taxon>Actinomycetota</taxon>
        <taxon>Actinomycetes</taxon>
        <taxon>Propionibacteriales</taxon>
        <taxon>Nocardioidaceae</taxon>
        <taxon>Nocardioides</taxon>
    </lineage>
</organism>
<evidence type="ECO:0000259" key="3">
    <source>
        <dbReference type="PROSITE" id="PS50937"/>
    </source>
</evidence>
<dbReference type="SUPFAM" id="SSF46955">
    <property type="entry name" value="Putative DNA-binding domain"/>
    <property type="match status" value="1"/>
</dbReference>
<dbReference type="InterPro" id="IPR000551">
    <property type="entry name" value="MerR-type_HTH_dom"/>
</dbReference>
<reference evidence="5 6" key="1">
    <citation type="submission" date="2024-07" db="EMBL/GenBank/DDBJ databases">
        <authorList>
            <person name="Lee S."/>
            <person name="Kang M."/>
        </authorList>
    </citation>
    <scope>NUCLEOTIDE SEQUENCE [LARGE SCALE GENOMIC DNA]</scope>
    <source>
        <strain evidence="5 6">DS6</strain>
    </source>
</reference>
<dbReference type="PROSITE" id="PS51746">
    <property type="entry name" value="PPM_2"/>
    <property type="match status" value="1"/>
</dbReference>
<evidence type="ECO:0000256" key="2">
    <source>
        <dbReference type="SAM" id="MobiDB-lite"/>
    </source>
</evidence>
<accession>A0ABV3SZH1</accession>
<dbReference type="Proteomes" id="UP001556631">
    <property type="component" value="Unassembled WGS sequence"/>
</dbReference>
<dbReference type="InterPro" id="IPR009061">
    <property type="entry name" value="DNA-bd_dom_put_sf"/>
</dbReference>
<dbReference type="RefSeq" id="WP_367993814.1">
    <property type="nucleotide sequence ID" value="NZ_JBFPJR010000014.1"/>
</dbReference>
<dbReference type="SMART" id="SM00332">
    <property type="entry name" value="PP2Cc"/>
    <property type="match status" value="1"/>
</dbReference>
<dbReference type="InterPro" id="IPR001932">
    <property type="entry name" value="PPM-type_phosphatase-like_dom"/>
</dbReference>
<keyword evidence="6" id="KW-1185">Reference proteome</keyword>
<feature type="domain" description="HTH merR-type" evidence="3">
    <location>
        <begin position="10"/>
        <end position="80"/>
    </location>
</feature>
<dbReference type="Pfam" id="PF00481">
    <property type="entry name" value="PP2C"/>
    <property type="match status" value="1"/>
</dbReference>
<dbReference type="SMART" id="SM00422">
    <property type="entry name" value="HTH_MERR"/>
    <property type="match status" value="1"/>
</dbReference>
<evidence type="ECO:0000259" key="4">
    <source>
        <dbReference type="PROSITE" id="PS51746"/>
    </source>
</evidence>
<dbReference type="PANTHER" id="PTHR30204:SF97">
    <property type="entry name" value="MERR FAMILY REGULATORY PROTEIN"/>
    <property type="match status" value="1"/>
</dbReference>
<dbReference type="InterPro" id="IPR036457">
    <property type="entry name" value="PPM-type-like_dom_sf"/>
</dbReference>
<sequence length="352" mass="36730">MTDDPRPGELMAIGDFARASGLTPKALRLYDDLGLLRPTRVDAFTGYRWYAPRQLEAARLVASLRLVGMPLARIQTVIGLPPARAAEELESYWRQVEADTASRRQVVSDLLARLGKETSMPSTTTTLAAAIGVSHRQGGRRSQQDAVLATPEILAVADGFGDRDDLAGAALDAFATGGFPAARAVASSAGPASGTTLTAVRLDGTTARLTHVGDGRVHLVRDGQATVLTRDHTMVAALLEAGELTEDEARSHPHRSLLNRGLGGGAGAEDAAEDGVEVVADEALVDLRSGDRLVLTTDGVHAVLGADPFRTLLMAEATAQQVADALAAAVESAGAPDNHSVVVADLSEAQAR</sequence>
<evidence type="ECO:0000313" key="6">
    <source>
        <dbReference type="Proteomes" id="UP001556631"/>
    </source>
</evidence>
<dbReference type="PROSITE" id="PS50937">
    <property type="entry name" value="HTH_MERR_2"/>
    <property type="match status" value="1"/>
</dbReference>
<dbReference type="Gene3D" id="3.60.40.10">
    <property type="entry name" value="PPM-type phosphatase domain"/>
    <property type="match status" value="1"/>
</dbReference>
<dbReference type="SUPFAM" id="SSF81606">
    <property type="entry name" value="PP2C-like"/>
    <property type="match status" value="1"/>
</dbReference>
<dbReference type="Gene3D" id="1.10.1660.10">
    <property type="match status" value="1"/>
</dbReference>
<dbReference type="SMART" id="SM00331">
    <property type="entry name" value="PP2C_SIG"/>
    <property type="match status" value="1"/>
</dbReference>
<evidence type="ECO:0000313" key="5">
    <source>
        <dbReference type="EMBL" id="MEX0427950.1"/>
    </source>
</evidence>
<comment type="caution">
    <text evidence="5">The sequence shown here is derived from an EMBL/GenBank/DDBJ whole genome shotgun (WGS) entry which is preliminary data.</text>
</comment>
<evidence type="ECO:0000256" key="1">
    <source>
        <dbReference type="ARBA" id="ARBA00023125"/>
    </source>
</evidence>
<protein>
    <submittedName>
        <fullName evidence="5">MerR family transcriptional regulator</fullName>
    </submittedName>
</protein>
<keyword evidence="1" id="KW-0238">DNA-binding</keyword>